<name>A0A923M6I5_9BURK</name>
<evidence type="ECO:0000313" key="3">
    <source>
        <dbReference type="Proteomes" id="UP000596827"/>
    </source>
</evidence>
<protein>
    <submittedName>
        <fullName evidence="2">Uncharacterized protein</fullName>
    </submittedName>
</protein>
<dbReference type="Proteomes" id="UP000596827">
    <property type="component" value="Unassembled WGS sequence"/>
</dbReference>
<proteinExistence type="predicted"/>
<comment type="caution">
    <text evidence="2">The sequence shown here is derived from an EMBL/GenBank/DDBJ whole genome shotgun (WGS) entry which is preliminary data.</text>
</comment>
<feature type="region of interest" description="Disordered" evidence="1">
    <location>
        <begin position="1"/>
        <end position="40"/>
    </location>
</feature>
<dbReference type="RefSeq" id="WP_187081633.1">
    <property type="nucleotide sequence ID" value="NZ_JACORU010000004.1"/>
</dbReference>
<dbReference type="AlphaFoldDB" id="A0A923M6I5"/>
<organism evidence="2 3">
    <name type="scientific">Ramlibacter albus</name>
    <dbReference type="NCBI Taxonomy" id="2079448"/>
    <lineage>
        <taxon>Bacteria</taxon>
        <taxon>Pseudomonadati</taxon>
        <taxon>Pseudomonadota</taxon>
        <taxon>Betaproteobacteria</taxon>
        <taxon>Burkholderiales</taxon>
        <taxon>Comamonadaceae</taxon>
        <taxon>Ramlibacter</taxon>
    </lineage>
</organism>
<dbReference type="EMBL" id="JACORU010000004">
    <property type="protein sequence ID" value="MBC5765147.1"/>
    <property type="molecule type" value="Genomic_DNA"/>
</dbReference>
<evidence type="ECO:0000256" key="1">
    <source>
        <dbReference type="SAM" id="MobiDB-lite"/>
    </source>
</evidence>
<keyword evidence="3" id="KW-1185">Reference proteome</keyword>
<accession>A0A923M6I5</accession>
<reference evidence="2" key="1">
    <citation type="submission" date="2020-08" db="EMBL/GenBank/DDBJ databases">
        <title>Ramlibacter sp. GTP1 16S ribosomal RNA gene genome sequencing and assembly.</title>
        <authorList>
            <person name="Kang M."/>
        </authorList>
    </citation>
    <scope>NUCLEOTIDE SEQUENCE</scope>
    <source>
        <strain evidence="2">GTP1</strain>
    </source>
</reference>
<evidence type="ECO:0000313" key="2">
    <source>
        <dbReference type="EMBL" id="MBC5765147.1"/>
    </source>
</evidence>
<sequence length="401" mass="43529">MDHLTLEPRQAAKPAATAPTVGRRWSDGIGNISASSDPNAPWSMTQHWPALVATLSEQAVESSNLVLRALEFLVGAGRLRRTEAKALSDALYQLRDTSLRAQQITRLASGRIRQAKDRVDLADVIRQLIDERANEFAEHGAEVHAVLAPTDVLLDPPAAVSLVNTIIDWGLSFSREVHLTLEAPEMPGPARLVVRVATPPGAHGQPGSTSWQARPRGRRLNDGLHWMLLRQMAASAHIKVTRLSEPGVALVAIEFPKTFLNAEGIATMELLDAESSMAQLEDGWVLVVVRDPVLRRAALEALRSVSVEAQGAADFNEARGCILSGKPQALVVGFDSVGTQLHEFRADALGHDWKCPVVEITQESPSFHVNGFEGFETAKVGREDVSKELAPAVLFELVKHA</sequence>
<gene>
    <name evidence="2" type="ORF">H8R02_11835</name>
</gene>